<dbReference type="Pfam" id="PF06985">
    <property type="entry name" value="HET"/>
    <property type="match status" value="1"/>
</dbReference>
<proteinExistence type="predicted"/>
<organism evidence="2 3">
    <name type="scientific">Colletotrichum chrysophilum</name>
    <dbReference type="NCBI Taxonomy" id="1836956"/>
    <lineage>
        <taxon>Eukaryota</taxon>
        <taxon>Fungi</taxon>
        <taxon>Dikarya</taxon>
        <taxon>Ascomycota</taxon>
        <taxon>Pezizomycotina</taxon>
        <taxon>Sordariomycetes</taxon>
        <taxon>Hypocreomycetidae</taxon>
        <taxon>Glomerellales</taxon>
        <taxon>Glomerellaceae</taxon>
        <taxon>Colletotrichum</taxon>
        <taxon>Colletotrichum gloeosporioides species complex</taxon>
    </lineage>
</organism>
<dbReference type="PANTHER" id="PTHR33112">
    <property type="entry name" value="DOMAIN PROTEIN, PUTATIVE-RELATED"/>
    <property type="match status" value="1"/>
</dbReference>
<reference evidence="2" key="1">
    <citation type="submission" date="2023-01" db="EMBL/GenBank/DDBJ databases">
        <title>Colletotrichum chrysophilum M932 genome sequence.</title>
        <authorList>
            <person name="Baroncelli R."/>
        </authorList>
    </citation>
    <scope>NUCLEOTIDE SEQUENCE</scope>
    <source>
        <strain evidence="2">M932</strain>
    </source>
</reference>
<evidence type="ECO:0000259" key="1">
    <source>
        <dbReference type="Pfam" id="PF06985"/>
    </source>
</evidence>
<keyword evidence="3" id="KW-1185">Reference proteome</keyword>
<evidence type="ECO:0000313" key="3">
    <source>
        <dbReference type="Proteomes" id="UP001243330"/>
    </source>
</evidence>
<accession>A0AAD9EDJ8</accession>
<gene>
    <name evidence="2" type="ORF">CCHR01_10097</name>
</gene>
<comment type="caution">
    <text evidence="2">The sequence shown here is derived from an EMBL/GenBank/DDBJ whole genome shotgun (WGS) entry which is preliminary data.</text>
</comment>
<dbReference type="EMBL" id="JAQOWY010000208">
    <property type="protein sequence ID" value="KAK1847244.1"/>
    <property type="molecule type" value="Genomic_DNA"/>
</dbReference>
<evidence type="ECO:0000313" key="2">
    <source>
        <dbReference type="EMBL" id="KAK1847244.1"/>
    </source>
</evidence>
<dbReference type="InterPro" id="IPR010730">
    <property type="entry name" value="HET"/>
</dbReference>
<feature type="domain" description="Heterokaryon incompatibility" evidence="1">
    <location>
        <begin position="281"/>
        <end position="368"/>
    </location>
</feature>
<dbReference type="PANTHER" id="PTHR33112:SF9">
    <property type="entry name" value="HETEROKARYON INCOMPATIBILITY DOMAIN-CONTAINING PROTEIN"/>
    <property type="match status" value="1"/>
</dbReference>
<dbReference type="Proteomes" id="UP001243330">
    <property type="component" value="Unassembled WGS sequence"/>
</dbReference>
<name>A0AAD9EDJ8_9PEZI</name>
<protein>
    <submittedName>
        <fullName evidence="2">Heterokaryon incompatibility protein</fullName>
    </submittedName>
</protein>
<dbReference type="AlphaFoldDB" id="A0AAD9EDJ8"/>
<sequence length="659" mass="73323">MHTRFFRLCNFIHPFVIMKLVLIHLLGLASIVVAIVVTPGGTDYNAIKNALTAAAVKDGRLTPVDALLIAPTKRRAADPVEVWSAVGTFTNGPAGLETGVILTTGQAASAAPGVTLDGSWSYGQDRMVLCPVAPSCEYSILRMNITAQSGVRALRVNYLFAEDGRRFQLDAAQLLTAGNNPVPESVVVAKRDPRMKPGVPGEQLGLSYKITSGVFSFDVALGALEDETAYWRTLDENSWTPLSFAPRRHVAGGKAYTVLYVYVENQFISLYRFFDLFPAKDSVADWDAEASSMRNIYANAFCNVAATASNDPDGGLFRERDTDTIRPGIVESTLTTGTLESNLIFTSNYWYSRLYRGTLHHRGWVFQECFLAPRLLYFTQDQIMWECGQTHKCEGFVDGVPGHEPSVDQSQKTERTLREWTHLVMQYSECHFTRPEDRLNAFSGVANLFQEATGYRYLAGMWEEELLHQLCWTATEPGPRLSTKYRAPSWSWTSIDGPVYIRGPNAKKAIDFFVQVEDVGVITKGVDPTLNVVDGVLTLHGPFGTARYAQRSETEHLIVHLENGCSPQKMNARWLPDTTDDEKLPRSGIIQLVFCKREAACEGSPEPYFIDCIVVEGAQEEGGKFRRAGILRIDEERDVSLANTMLLSNQIEKRIITLV</sequence>